<dbReference type="PROSITE" id="PS01124">
    <property type="entry name" value="HTH_ARAC_FAMILY_2"/>
    <property type="match status" value="1"/>
</dbReference>
<dbReference type="InterPro" id="IPR018060">
    <property type="entry name" value="HTH_AraC"/>
</dbReference>
<evidence type="ECO:0000313" key="3">
    <source>
        <dbReference type="EMBL" id="CAG7619272.1"/>
    </source>
</evidence>
<sequence length="308" mass="36861">MNLSRRYPLFNEYYYKHRSPFVKSFHTHTQYEIYFFHQGQCEYMIGDEIFELESGDVIIMNGMTLHGPIADQANEYVRSMFSFYPEIVRVFHKTLGPLNPLRPFELLKNRRIRLRGERKAEFEALLERIHKYYYSDNTALFNRFLLAFFDMLWLIYGECEAAMEQKAQGGAPDGADKERNVQTIVSLIEQRYRETITLEWLEQRVFMNKHYMSRLFREWTGTTIMDYLYKYRINQAKIMFILNRDCAVTDAYREVGFQNISHFSRLFKKYVGLSPEQYRKKVQPFLLEPSALCLPAFETAPNRTGEWS</sequence>
<evidence type="ECO:0000256" key="1">
    <source>
        <dbReference type="ARBA" id="ARBA00023125"/>
    </source>
</evidence>
<keyword evidence="1" id="KW-0238">DNA-binding</keyword>
<dbReference type="PANTHER" id="PTHR43280">
    <property type="entry name" value="ARAC-FAMILY TRANSCRIPTIONAL REGULATOR"/>
    <property type="match status" value="1"/>
</dbReference>
<dbReference type="Proteomes" id="UP000693672">
    <property type="component" value="Unassembled WGS sequence"/>
</dbReference>
<organism evidence="3 4">
    <name type="scientific">Paenibacillus solanacearum</name>
    <dbReference type="NCBI Taxonomy" id="2048548"/>
    <lineage>
        <taxon>Bacteria</taxon>
        <taxon>Bacillati</taxon>
        <taxon>Bacillota</taxon>
        <taxon>Bacilli</taxon>
        <taxon>Bacillales</taxon>
        <taxon>Paenibacillaceae</taxon>
        <taxon>Paenibacillus</taxon>
    </lineage>
</organism>
<comment type="caution">
    <text evidence="3">The sequence shown here is derived from an EMBL/GenBank/DDBJ whole genome shotgun (WGS) entry which is preliminary data.</text>
</comment>
<protein>
    <submittedName>
        <fullName evidence="3">HTH-type transcriptional activator RhaR</fullName>
    </submittedName>
</protein>
<dbReference type="GO" id="GO:0003700">
    <property type="term" value="F:DNA-binding transcription factor activity"/>
    <property type="evidence" value="ECO:0007669"/>
    <property type="project" value="InterPro"/>
</dbReference>
<name>A0A916K387_9BACL</name>
<dbReference type="SMART" id="SM00342">
    <property type="entry name" value="HTH_ARAC"/>
    <property type="match status" value="1"/>
</dbReference>
<gene>
    <name evidence="3" type="primary">rhaR_28</name>
    <name evidence="3" type="ORF">PAESOLCIP111_02198</name>
</gene>
<dbReference type="Pfam" id="PF12833">
    <property type="entry name" value="HTH_18"/>
    <property type="match status" value="1"/>
</dbReference>
<accession>A0A916K387</accession>
<evidence type="ECO:0000259" key="2">
    <source>
        <dbReference type="PROSITE" id="PS01124"/>
    </source>
</evidence>
<feature type="domain" description="HTH araC/xylS-type" evidence="2">
    <location>
        <begin position="182"/>
        <end position="281"/>
    </location>
</feature>
<dbReference type="Pfam" id="PF02311">
    <property type="entry name" value="AraC_binding"/>
    <property type="match status" value="1"/>
</dbReference>
<keyword evidence="4" id="KW-1185">Reference proteome</keyword>
<dbReference type="PANTHER" id="PTHR43280:SF28">
    <property type="entry name" value="HTH-TYPE TRANSCRIPTIONAL ACTIVATOR RHAS"/>
    <property type="match status" value="1"/>
</dbReference>
<dbReference type="InterPro" id="IPR003313">
    <property type="entry name" value="AraC-bd"/>
</dbReference>
<evidence type="ECO:0000313" key="4">
    <source>
        <dbReference type="Proteomes" id="UP000693672"/>
    </source>
</evidence>
<reference evidence="3" key="1">
    <citation type="submission" date="2021-06" db="EMBL/GenBank/DDBJ databases">
        <authorList>
            <person name="Criscuolo A."/>
        </authorList>
    </citation>
    <scope>NUCLEOTIDE SEQUENCE</scope>
    <source>
        <strain evidence="3">CIP111600</strain>
    </source>
</reference>
<dbReference type="GO" id="GO:0043565">
    <property type="term" value="F:sequence-specific DNA binding"/>
    <property type="evidence" value="ECO:0007669"/>
    <property type="project" value="InterPro"/>
</dbReference>
<dbReference type="EMBL" id="CAJVAS010000007">
    <property type="protein sequence ID" value="CAG7619272.1"/>
    <property type="molecule type" value="Genomic_DNA"/>
</dbReference>
<proteinExistence type="predicted"/>
<dbReference type="AlphaFoldDB" id="A0A916K387"/>
<dbReference type="RefSeq" id="WP_218091978.1">
    <property type="nucleotide sequence ID" value="NZ_CAJVAS010000007.1"/>
</dbReference>